<name>A0AAP0QAA1_9MAGN</name>
<dbReference type="Proteomes" id="UP001420932">
    <property type="component" value="Unassembled WGS sequence"/>
</dbReference>
<dbReference type="EMBL" id="JBBNAF010000001">
    <property type="protein sequence ID" value="KAK9168686.1"/>
    <property type="molecule type" value="Genomic_DNA"/>
</dbReference>
<protein>
    <submittedName>
        <fullName evidence="1">Uncharacterized protein</fullName>
    </submittedName>
</protein>
<keyword evidence="2" id="KW-1185">Reference proteome</keyword>
<organism evidence="1 2">
    <name type="scientific">Stephania yunnanensis</name>
    <dbReference type="NCBI Taxonomy" id="152371"/>
    <lineage>
        <taxon>Eukaryota</taxon>
        <taxon>Viridiplantae</taxon>
        <taxon>Streptophyta</taxon>
        <taxon>Embryophyta</taxon>
        <taxon>Tracheophyta</taxon>
        <taxon>Spermatophyta</taxon>
        <taxon>Magnoliopsida</taxon>
        <taxon>Ranunculales</taxon>
        <taxon>Menispermaceae</taxon>
        <taxon>Menispermoideae</taxon>
        <taxon>Cissampelideae</taxon>
        <taxon>Stephania</taxon>
    </lineage>
</organism>
<sequence>MLPNESFFVLKIHLHPIALAPLGNSTRSQTSFDDIEFISSFIASYHNSDSAQFMACEKVSGSLSTPIL</sequence>
<dbReference type="AlphaFoldDB" id="A0AAP0QAA1"/>
<evidence type="ECO:0000313" key="1">
    <source>
        <dbReference type="EMBL" id="KAK9168686.1"/>
    </source>
</evidence>
<gene>
    <name evidence="1" type="ORF">Syun_000826</name>
</gene>
<comment type="caution">
    <text evidence="1">The sequence shown here is derived from an EMBL/GenBank/DDBJ whole genome shotgun (WGS) entry which is preliminary data.</text>
</comment>
<proteinExistence type="predicted"/>
<accession>A0AAP0QAA1</accession>
<evidence type="ECO:0000313" key="2">
    <source>
        <dbReference type="Proteomes" id="UP001420932"/>
    </source>
</evidence>
<reference evidence="1 2" key="1">
    <citation type="submission" date="2024-01" db="EMBL/GenBank/DDBJ databases">
        <title>Genome assemblies of Stephania.</title>
        <authorList>
            <person name="Yang L."/>
        </authorList>
    </citation>
    <scope>NUCLEOTIDE SEQUENCE [LARGE SCALE GENOMIC DNA]</scope>
    <source>
        <strain evidence="1">YNDBR</strain>
        <tissue evidence="1">Leaf</tissue>
    </source>
</reference>